<feature type="region of interest" description="Disordered" evidence="1">
    <location>
        <begin position="423"/>
        <end position="460"/>
    </location>
</feature>
<dbReference type="Pfam" id="PF00404">
    <property type="entry name" value="Dockerin_1"/>
    <property type="match status" value="1"/>
</dbReference>
<dbReference type="GO" id="GO:0000272">
    <property type="term" value="P:polysaccharide catabolic process"/>
    <property type="evidence" value="ECO:0007669"/>
    <property type="project" value="InterPro"/>
</dbReference>
<dbReference type="InterPro" id="IPR002901">
    <property type="entry name" value="MGlyc_endo_b_GlcNAc-like_dom"/>
</dbReference>
<evidence type="ECO:0000256" key="1">
    <source>
        <dbReference type="SAM" id="MobiDB-lite"/>
    </source>
</evidence>
<comment type="caution">
    <text evidence="3">The sequence shown here is derived from an EMBL/GenBank/DDBJ whole genome shotgun (WGS) entry which is preliminary data.</text>
</comment>
<gene>
    <name evidence="3" type="ORF">IAB68_01700</name>
</gene>
<dbReference type="SUPFAM" id="SSF63446">
    <property type="entry name" value="Type I dockerin domain"/>
    <property type="match status" value="1"/>
</dbReference>
<proteinExistence type="predicted"/>
<dbReference type="EMBL" id="DVMT01000017">
    <property type="protein sequence ID" value="HIU40002.1"/>
    <property type="molecule type" value="Genomic_DNA"/>
</dbReference>
<name>A0A9D1LIM4_9FIRM</name>
<sequence length="598" mass="66011">MKICKKSFYLLTLFTVMVTFSLFIGKVNAGSYDLYQVRYKCPVRTEASDKSSSIKNGNDTVYVYPNQQLEYIKSATGPNEGNNNATWYAVKFDYAAREYTGYVAKACMYDVKTYSYSDDTSFEQSISSFPDSYKPYLRKLHAMHSNWTFKADYTGLDWEASAEAESQKGTSAISYLYPSLIFKDSMNPNGIIVDGTSWYAPAKDAVKYYMDPRNFLTEKGIFMFQSLAYNSSEDSSVQELLNGTFMEGSFTENGVKKTYAQAFIEAGKEANVSAVHLASRAIQEMGTNGSSASSGTVSGYEGYYNFYNIGATSGEDNYLKGLEYAKNQGWNSIQKAITGGAKFIGSSYISIGQDTIYFQKFNVSSYRTRLEYTHQYQTNIMAPESESANIYTSNKESGKLNNNYTFIIPVYNNRPDAAFKVSRTDTVGGSTTPTPPDSNQGGNSSSDSGNNSGGSNENPSLTAEQIINNAGYKIVNGYFTKVTLGEDVSSIRSYLEGLGAEVYITDKNLNFKFTGKVSTEDLITINDKTYEIAVYGDASGDGSVNIKDLLYIQKYLLGSQSLTESNKEAADVSHDGKITIKDLLLVQKYLLGTGSITQ</sequence>
<evidence type="ECO:0000313" key="3">
    <source>
        <dbReference type="EMBL" id="HIU40002.1"/>
    </source>
</evidence>
<dbReference type="InterPro" id="IPR016134">
    <property type="entry name" value="Dockerin_dom"/>
</dbReference>
<dbReference type="Gene3D" id="1.10.1330.10">
    <property type="entry name" value="Dockerin domain"/>
    <property type="match status" value="1"/>
</dbReference>
<dbReference type="InterPro" id="IPR018247">
    <property type="entry name" value="EF_Hand_1_Ca_BS"/>
</dbReference>
<dbReference type="CDD" id="cd14256">
    <property type="entry name" value="Dockerin_I"/>
    <property type="match status" value="1"/>
</dbReference>
<reference evidence="3" key="2">
    <citation type="journal article" date="2021" name="PeerJ">
        <title>Extensive microbial diversity within the chicken gut microbiome revealed by metagenomics and culture.</title>
        <authorList>
            <person name="Gilroy R."/>
            <person name="Ravi A."/>
            <person name="Getino M."/>
            <person name="Pursley I."/>
            <person name="Horton D.L."/>
            <person name="Alikhan N.F."/>
            <person name="Baker D."/>
            <person name="Gharbi K."/>
            <person name="Hall N."/>
            <person name="Watson M."/>
            <person name="Adriaenssens E.M."/>
            <person name="Foster-Nyarko E."/>
            <person name="Jarju S."/>
            <person name="Secka A."/>
            <person name="Antonio M."/>
            <person name="Oren A."/>
            <person name="Chaudhuri R.R."/>
            <person name="La Ragione R."/>
            <person name="Hildebrand F."/>
            <person name="Pallen M.J."/>
        </authorList>
    </citation>
    <scope>NUCLEOTIDE SEQUENCE</scope>
    <source>
        <strain evidence="3">CHK193-30670</strain>
    </source>
</reference>
<protein>
    <recommendedName>
        <fullName evidence="2">Dockerin domain-containing protein</fullName>
    </recommendedName>
</protein>
<dbReference type="Proteomes" id="UP000824074">
    <property type="component" value="Unassembled WGS sequence"/>
</dbReference>
<dbReference type="InterPro" id="IPR036439">
    <property type="entry name" value="Dockerin_dom_sf"/>
</dbReference>
<evidence type="ECO:0000313" key="4">
    <source>
        <dbReference type="Proteomes" id="UP000824074"/>
    </source>
</evidence>
<dbReference type="GO" id="GO:0004553">
    <property type="term" value="F:hydrolase activity, hydrolyzing O-glycosyl compounds"/>
    <property type="evidence" value="ECO:0007669"/>
    <property type="project" value="InterPro"/>
</dbReference>
<accession>A0A9D1LIM4</accession>
<dbReference type="PROSITE" id="PS00018">
    <property type="entry name" value="EF_HAND_1"/>
    <property type="match status" value="2"/>
</dbReference>
<dbReference type="GO" id="GO:0004040">
    <property type="term" value="F:amidase activity"/>
    <property type="evidence" value="ECO:0007669"/>
    <property type="project" value="InterPro"/>
</dbReference>
<feature type="domain" description="Dockerin" evidence="2">
    <location>
        <begin position="531"/>
        <end position="598"/>
    </location>
</feature>
<dbReference type="SMART" id="SM00047">
    <property type="entry name" value="LYZ2"/>
    <property type="match status" value="1"/>
</dbReference>
<dbReference type="AlphaFoldDB" id="A0A9D1LIM4"/>
<organism evidence="3 4">
    <name type="scientific">Candidatus Aphodocola excrementigallinarum</name>
    <dbReference type="NCBI Taxonomy" id="2840670"/>
    <lineage>
        <taxon>Bacteria</taxon>
        <taxon>Bacillati</taxon>
        <taxon>Bacillota</taxon>
        <taxon>Bacilli</taxon>
        <taxon>Candidatus Aphodocola</taxon>
    </lineage>
</organism>
<dbReference type="PROSITE" id="PS51766">
    <property type="entry name" value="DOCKERIN"/>
    <property type="match status" value="1"/>
</dbReference>
<evidence type="ECO:0000259" key="2">
    <source>
        <dbReference type="PROSITE" id="PS51766"/>
    </source>
</evidence>
<dbReference type="InterPro" id="IPR002105">
    <property type="entry name" value="Dockerin_1_rpt"/>
</dbReference>
<reference evidence="3" key="1">
    <citation type="submission" date="2020-10" db="EMBL/GenBank/DDBJ databases">
        <authorList>
            <person name="Gilroy R."/>
        </authorList>
    </citation>
    <scope>NUCLEOTIDE SEQUENCE</scope>
    <source>
        <strain evidence="3">CHK193-30670</strain>
    </source>
</reference>
<feature type="compositionally biased region" description="Low complexity" evidence="1">
    <location>
        <begin position="438"/>
        <end position="460"/>
    </location>
</feature>